<evidence type="ECO:0000259" key="3">
    <source>
        <dbReference type="Pfam" id="PF24803"/>
    </source>
</evidence>
<accession>A0A395SY93</accession>
<feature type="domain" description="DUF7704" evidence="3">
    <location>
        <begin position="2"/>
        <end position="129"/>
    </location>
</feature>
<feature type="compositionally biased region" description="Basic and acidic residues" evidence="1">
    <location>
        <begin position="682"/>
        <end position="691"/>
    </location>
</feature>
<dbReference type="AlphaFoldDB" id="A0A395SY93"/>
<dbReference type="PANTHER" id="PTHR37019">
    <property type="entry name" value="CHROMOSOME 1, WHOLE GENOME SHOTGUN SEQUENCE"/>
    <property type="match status" value="1"/>
</dbReference>
<evidence type="ECO:0000256" key="1">
    <source>
        <dbReference type="SAM" id="MobiDB-lite"/>
    </source>
</evidence>
<dbReference type="InterPro" id="IPR056121">
    <property type="entry name" value="DUF7704"/>
</dbReference>
<feature type="compositionally biased region" description="Acidic residues" evidence="1">
    <location>
        <begin position="625"/>
        <end position="634"/>
    </location>
</feature>
<reference evidence="4 5" key="1">
    <citation type="journal article" date="2018" name="PLoS Pathog.">
        <title>Evolution of structural diversity of trichothecenes, a family of toxins produced by plant pathogenic and entomopathogenic fungi.</title>
        <authorList>
            <person name="Proctor R.H."/>
            <person name="McCormick S.P."/>
            <person name="Kim H.S."/>
            <person name="Cardoza R.E."/>
            <person name="Stanley A.M."/>
            <person name="Lindo L."/>
            <person name="Kelly A."/>
            <person name="Brown D.W."/>
            <person name="Lee T."/>
            <person name="Vaughan M.M."/>
            <person name="Alexander N.J."/>
            <person name="Busman M."/>
            <person name="Gutierrez S."/>
        </authorList>
    </citation>
    <scope>NUCLEOTIDE SEQUENCE [LARGE SCALE GENOMIC DNA]</scope>
    <source>
        <strain evidence="4 5">NRRL 20695</strain>
    </source>
</reference>
<feature type="compositionally biased region" description="Basic and acidic residues" evidence="1">
    <location>
        <begin position="635"/>
        <end position="650"/>
    </location>
</feature>
<protein>
    <recommendedName>
        <fullName evidence="3">DUF7704 domain-containing protein</fullName>
    </recommendedName>
</protein>
<feature type="compositionally biased region" description="Polar residues" evidence="1">
    <location>
        <begin position="562"/>
        <end position="573"/>
    </location>
</feature>
<sequence length="836" mass="94474">MASSLPTFPRIVFTIFEPISLVAGFVGAVIDPAWFINEQVPQSNVMSPSGNGIMVTWQLGNLYLLLGFLGIAILSTTNEISVVRAYLIALWLGDIGHVGFSSYGLGWDMLMNPTKWNATTWGNIAVTLQRVMRNTRRNGPAPVATPPREARAPQVEPPASVKPSRVLQTDPVARRNAPPWARRESSISTNPARLDDETEYLDEDDDDDDGDDFSQPDVPISEPEVVKIPREDLQPSQEFDPETLKNLEILEHMVPDLARAADSLYKYSKQKPSNNEVFQRCLRIKRRAFYSIKDDFKELGQPCKGDFVDFTSFLELGSTQEQEVLVAQIARANIVMAYDRVLDFEDDQTPEIFTFLKTFNQIFPDYFLLRSEVFQNPEVILDMRVWLFVETLSHTHGQGDIKELLVEFFCDPQKITTLVSVEEQSNYAALLSGQYFREVGGSARVDTSELCTTRIREVVEVFNTYKHDRHKAIAQLMEKYPLGKLLKDLQLSFDGMYILAYEATVGADTQSPRPDQQAIVESQSDHYGSDSQSIIRAGTQEVERSLFVNKRSLLALENGTQASGGLTFSNQQPVGPISRVPRDYHQHTNADLLNSPFPPASSFRLVSNSGKSQHRGHKRPRDATAEDDEEDSFETDNRRLDLKRREELKRQMPPPPKPELTHRSIPRRVPVPSSARSMPPAFDRESSRDSTPRAVPQPPSSSVVSYDALKKAASQRHREARLADPERQGPRQRVSWSDHDTQLLLDFIQEHGARWSTIENIGKDHFEHPRNQQAYRDRARNLKTEILIADALLPPNFNDVALGNKEIVKVKTVGKNPYRKEEDIDANGNPINTELA</sequence>
<feature type="compositionally biased region" description="Basic and acidic residues" evidence="1">
    <location>
        <begin position="716"/>
        <end position="729"/>
    </location>
</feature>
<proteinExistence type="predicted"/>
<feature type="transmembrane region" description="Helical" evidence="2">
    <location>
        <begin position="55"/>
        <end position="74"/>
    </location>
</feature>
<dbReference type="OrthoDB" id="5398572at2759"/>
<feature type="region of interest" description="Disordered" evidence="1">
    <location>
        <begin position="137"/>
        <end position="225"/>
    </location>
</feature>
<evidence type="ECO:0000256" key="2">
    <source>
        <dbReference type="SAM" id="Phobius"/>
    </source>
</evidence>
<organism evidence="4 5">
    <name type="scientific">Fusarium longipes</name>
    <dbReference type="NCBI Taxonomy" id="694270"/>
    <lineage>
        <taxon>Eukaryota</taxon>
        <taxon>Fungi</taxon>
        <taxon>Dikarya</taxon>
        <taxon>Ascomycota</taxon>
        <taxon>Pezizomycotina</taxon>
        <taxon>Sordariomycetes</taxon>
        <taxon>Hypocreomycetidae</taxon>
        <taxon>Hypocreales</taxon>
        <taxon>Nectriaceae</taxon>
        <taxon>Fusarium</taxon>
    </lineage>
</organism>
<dbReference type="EMBL" id="PXOG01000093">
    <property type="protein sequence ID" value="RGP77443.1"/>
    <property type="molecule type" value="Genomic_DNA"/>
</dbReference>
<evidence type="ECO:0000313" key="5">
    <source>
        <dbReference type="Proteomes" id="UP000266234"/>
    </source>
</evidence>
<dbReference type="Gene3D" id="1.10.10.60">
    <property type="entry name" value="Homeodomain-like"/>
    <property type="match status" value="1"/>
</dbReference>
<dbReference type="Proteomes" id="UP000266234">
    <property type="component" value="Unassembled WGS sequence"/>
</dbReference>
<keyword evidence="2" id="KW-0472">Membrane</keyword>
<evidence type="ECO:0000313" key="4">
    <source>
        <dbReference type="EMBL" id="RGP77443.1"/>
    </source>
</evidence>
<dbReference type="STRING" id="694270.A0A395SY93"/>
<dbReference type="PANTHER" id="PTHR37019:SF2">
    <property type="entry name" value="EXPERA DOMAIN-CONTAINING PROTEIN"/>
    <property type="match status" value="1"/>
</dbReference>
<comment type="caution">
    <text evidence="4">The sequence shown here is derived from an EMBL/GenBank/DDBJ whole genome shotgun (WGS) entry which is preliminary data.</text>
</comment>
<feature type="transmembrane region" description="Helical" evidence="2">
    <location>
        <begin position="86"/>
        <end position="107"/>
    </location>
</feature>
<name>A0A395SY93_9HYPO</name>
<feature type="compositionally biased region" description="Acidic residues" evidence="1">
    <location>
        <begin position="196"/>
        <end position="214"/>
    </location>
</feature>
<feature type="region of interest" description="Disordered" evidence="1">
    <location>
        <begin position="562"/>
        <end position="735"/>
    </location>
</feature>
<gene>
    <name evidence="4" type="ORF">FLONG3_4448</name>
</gene>
<feature type="transmembrane region" description="Helical" evidence="2">
    <location>
        <begin position="12"/>
        <end position="35"/>
    </location>
</feature>
<keyword evidence="2" id="KW-0812">Transmembrane</keyword>
<dbReference type="Pfam" id="PF24803">
    <property type="entry name" value="DUF7704"/>
    <property type="match status" value="1"/>
</dbReference>
<keyword evidence="2" id="KW-1133">Transmembrane helix</keyword>
<keyword evidence="5" id="KW-1185">Reference proteome</keyword>